<accession>A0A510V4T1</accession>
<dbReference type="SUPFAM" id="SSF55729">
    <property type="entry name" value="Acyl-CoA N-acyltransferases (Nat)"/>
    <property type="match status" value="1"/>
</dbReference>
<organism evidence="2 3">
    <name type="scientific">Cellulomonas xylanilytica</name>
    <dbReference type="NCBI Taxonomy" id="233583"/>
    <lineage>
        <taxon>Bacteria</taxon>
        <taxon>Bacillati</taxon>
        <taxon>Actinomycetota</taxon>
        <taxon>Actinomycetes</taxon>
        <taxon>Micrococcales</taxon>
        <taxon>Cellulomonadaceae</taxon>
        <taxon>Cellulomonas</taxon>
    </lineage>
</organism>
<dbReference type="PROSITE" id="PS51186">
    <property type="entry name" value="GNAT"/>
    <property type="match status" value="1"/>
</dbReference>
<evidence type="ECO:0000259" key="1">
    <source>
        <dbReference type="PROSITE" id="PS51186"/>
    </source>
</evidence>
<proteinExistence type="predicted"/>
<keyword evidence="2" id="KW-0808">Transferase</keyword>
<feature type="domain" description="N-acetyltransferase" evidence="1">
    <location>
        <begin position="11"/>
        <end position="175"/>
    </location>
</feature>
<dbReference type="PANTHER" id="PTHR43792:SF1">
    <property type="entry name" value="N-ACETYLTRANSFERASE DOMAIN-CONTAINING PROTEIN"/>
    <property type="match status" value="1"/>
</dbReference>
<keyword evidence="3" id="KW-1185">Reference proteome</keyword>
<dbReference type="Pfam" id="PF13302">
    <property type="entry name" value="Acetyltransf_3"/>
    <property type="match status" value="1"/>
</dbReference>
<reference evidence="2 3" key="1">
    <citation type="submission" date="2019-07" db="EMBL/GenBank/DDBJ databases">
        <title>Whole genome shotgun sequence of Cellulomonas xylanilytica NBRC 101102.</title>
        <authorList>
            <person name="Hosoyama A."/>
            <person name="Uohara A."/>
            <person name="Ohji S."/>
            <person name="Ichikawa N."/>
        </authorList>
    </citation>
    <scope>NUCLEOTIDE SEQUENCE [LARGE SCALE GENOMIC DNA]</scope>
    <source>
        <strain evidence="2 3">NBRC 101102</strain>
    </source>
</reference>
<evidence type="ECO:0000313" key="2">
    <source>
        <dbReference type="EMBL" id="GEK21883.1"/>
    </source>
</evidence>
<dbReference type="Proteomes" id="UP000321118">
    <property type="component" value="Unassembled WGS sequence"/>
</dbReference>
<protein>
    <submittedName>
        <fullName evidence="2">N-acetyltransferase</fullName>
    </submittedName>
</protein>
<dbReference type="InterPro" id="IPR016181">
    <property type="entry name" value="Acyl_CoA_acyltransferase"/>
</dbReference>
<dbReference type="EMBL" id="BJUB01000007">
    <property type="protein sequence ID" value="GEK21883.1"/>
    <property type="molecule type" value="Genomic_DNA"/>
</dbReference>
<dbReference type="InterPro" id="IPR000182">
    <property type="entry name" value="GNAT_dom"/>
</dbReference>
<dbReference type="GO" id="GO:0016747">
    <property type="term" value="F:acyltransferase activity, transferring groups other than amino-acyl groups"/>
    <property type="evidence" value="ECO:0007669"/>
    <property type="project" value="InterPro"/>
</dbReference>
<comment type="caution">
    <text evidence="2">The sequence shown here is derived from an EMBL/GenBank/DDBJ whole genome shotgun (WGS) entry which is preliminary data.</text>
</comment>
<dbReference type="AlphaFoldDB" id="A0A510V4T1"/>
<dbReference type="InterPro" id="IPR051531">
    <property type="entry name" value="N-acetyltransferase"/>
</dbReference>
<name>A0A510V4T1_9CELL</name>
<evidence type="ECO:0000313" key="3">
    <source>
        <dbReference type="Proteomes" id="UP000321118"/>
    </source>
</evidence>
<sequence>MVTIERRTPRLLMREWTEADLEPFAELNADPEVMEFFPATLTRQASDRFAARAQARLQEDGWGLWALEVDGRFAGFTGLARPSWDRSMVEVGWRLPRWAWGHGYATEAAREALAVGFDEVGLTEIVSFTAVPNERSQAVMRRLGMTRDPADDFDYPTIAAGHPLRRSVLYRITRP</sequence>
<gene>
    <name evidence="2" type="ORF">CXY01_24030</name>
</gene>
<dbReference type="PANTHER" id="PTHR43792">
    <property type="entry name" value="GNAT FAMILY, PUTATIVE (AFU_ORTHOLOGUE AFUA_3G00765)-RELATED-RELATED"/>
    <property type="match status" value="1"/>
</dbReference>
<dbReference type="Gene3D" id="3.40.630.30">
    <property type="match status" value="1"/>
</dbReference>